<reference evidence="2 3" key="1">
    <citation type="submission" date="2019-05" db="EMBL/GenBank/DDBJ databases">
        <title>Mikania micrantha, genome provides insights into the molecular mechanism of rapid growth.</title>
        <authorList>
            <person name="Liu B."/>
        </authorList>
    </citation>
    <scope>NUCLEOTIDE SEQUENCE [LARGE SCALE GENOMIC DNA]</scope>
    <source>
        <strain evidence="2">NLD-2019</strain>
        <tissue evidence="2">Leaf</tissue>
    </source>
</reference>
<feature type="compositionally biased region" description="Basic and acidic residues" evidence="1">
    <location>
        <begin position="106"/>
        <end position="115"/>
    </location>
</feature>
<feature type="region of interest" description="Disordered" evidence="1">
    <location>
        <begin position="1"/>
        <end position="31"/>
    </location>
</feature>
<dbReference type="Proteomes" id="UP000326396">
    <property type="component" value="Linkage Group LG2"/>
</dbReference>
<dbReference type="EMBL" id="SZYD01000012">
    <property type="protein sequence ID" value="KAD4585820.1"/>
    <property type="molecule type" value="Genomic_DNA"/>
</dbReference>
<sequence>MSTPDNQQPNPGCEWYHPTTISEPTCDQQQQSGRFEQLQLKLYQDQREELSCDLDKSGRQNCKFELKLRLGSKIEIQVCKASGVDGPIHLTRASKARATTHGSRPSRSDKGKQHALYDEDDEIEEDIGVLDCEGDGPMLGDIDMIDLDYY</sequence>
<comment type="caution">
    <text evidence="2">The sequence shown here is derived from an EMBL/GenBank/DDBJ whole genome shotgun (WGS) entry which is preliminary data.</text>
</comment>
<organism evidence="2 3">
    <name type="scientific">Mikania micrantha</name>
    <name type="common">bitter vine</name>
    <dbReference type="NCBI Taxonomy" id="192012"/>
    <lineage>
        <taxon>Eukaryota</taxon>
        <taxon>Viridiplantae</taxon>
        <taxon>Streptophyta</taxon>
        <taxon>Embryophyta</taxon>
        <taxon>Tracheophyta</taxon>
        <taxon>Spermatophyta</taxon>
        <taxon>Magnoliopsida</taxon>
        <taxon>eudicotyledons</taxon>
        <taxon>Gunneridae</taxon>
        <taxon>Pentapetalae</taxon>
        <taxon>asterids</taxon>
        <taxon>campanulids</taxon>
        <taxon>Asterales</taxon>
        <taxon>Asteraceae</taxon>
        <taxon>Asteroideae</taxon>
        <taxon>Heliantheae alliance</taxon>
        <taxon>Eupatorieae</taxon>
        <taxon>Mikania</taxon>
    </lineage>
</organism>
<evidence type="ECO:0000313" key="3">
    <source>
        <dbReference type="Proteomes" id="UP000326396"/>
    </source>
</evidence>
<protein>
    <submittedName>
        <fullName evidence="2">Uncharacterized protein</fullName>
    </submittedName>
</protein>
<feature type="compositionally biased region" description="Polar residues" evidence="1">
    <location>
        <begin position="1"/>
        <end position="10"/>
    </location>
</feature>
<accession>A0A5N6NEX6</accession>
<proteinExistence type="predicted"/>
<evidence type="ECO:0000313" key="2">
    <source>
        <dbReference type="EMBL" id="KAD4585820.1"/>
    </source>
</evidence>
<evidence type="ECO:0000256" key="1">
    <source>
        <dbReference type="SAM" id="MobiDB-lite"/>
    </source>
</evidence>
<feature type="region of interest" description="Disordered" evidence="1">
    <location>
        <begin position="90"/>
        <end position="115"/>
    </location>
</feature>
<name>A0A5N6NEX6_9ASTR</name>
<feature type="compositionally biased region" description="Polar residues" evidence="1">
    <location>
        <begin position="19"/>
        <end position="31"/>
    </location>
</feature>
<dbReference type="AlphaFoldDB" id="A0A5N6NEX6"/>
<gene>
    <name evidence="2" type="ORF">E3N88_23421</name>
</gene>
<keyword evidence="3" id="KW-1185">Reference proteome</keyword>